<name>A0AAE1M657_9FABA</name>
<dbReference type="PANTHER" id="PTHR31170">
    <property type="entry name" value="BNAC04G53230D PROTEIN"/>
    <property type="match status" value="1"/>
</dbReference>
<dbReference type="InterPro" id="IPR004158">
    <property type="entry name" value="DUF247_pln"/>
</dbReference>
<dbReference type="AlphaFoldDB" id="A0AAE1M657"/>
<keyword evidence="2" id="KW-1185">Reference proteome</keyword>
<dbReference type="Proteomes" id="UP001293593">
    <property type="component" value="Unassembled WGS sequence"/>
</dbReference>
<evidence type="ECO:0000313" key="2">
    <source>
        <dbReference type="Proteomes" id="UP001293593"/>
    </source>
</evidence>
<dbReference type="EMBL" id="JAWXYG010000016">
    <property type="protein sequence ID" value="KAK4253224.1"/>
    <property type="molecule type" value="Genomic_DNA"/>
</dbReference>
<sequence length="98" mass="11278">MSDSCPEWIVEIQRTLGCVNNNKVKTCSICRVSEKIREAEAIDKGSYNYRPKCVAIGPIHRGTRSDLQIMEETKWRSMHKLLSRPTNKKLKGETENLQ</sequence>
<comment type="caution">
    <text evidence="1">The sequence shown here is derived from an EMBL/GenBank/DDBJ whole genome shotgun (WGS) entry which is preliminary data.</text>
</comment>
<accession>A0AAE1M657</accession>
<protein>
    <submittedName>
        <fullName evidence="1">Uncharacterized protein</fullName>
    </submittedName>
</protein>
<organism evidence="1 2">
    <name type="scientific">Acacia crassicarpa</name>
    <name type="common">northern wattle</name>
    <dbReference type="NCBI Taxonomy" id="499986"/>
    <lineage>
        <taxon>Eukaryota</taxon>
        <taxon>Viridiplantae</taxon>
        <taxon>Streptophyta</taxon>
        <taxon>Embryophyta</taxon>
        <taxon>Tracheophyta</taxon>
        <taxon>Spermatophyta</taxon>
        <taxon>Magnoliopsida</taxon>
        <taxon>eudicotyledons</taxon>
        <taxon>Gunneridae</taxon>
        <taxon>Pentapetalae</taxon>
        <taxon>rosids</taxon>
        <taxon>fabids</taxon>
        <taxon>Fabales</taxon>
        <taxon>Fabaceae</taxon>
        <taxon>Caesalpinioideae</taxon>
        <taxon>mimosoid clade</taxon>
        <taxon>Acacieae</taxon>
        <taxon>Acacia</taxon>
    </lineage>
</organism>
<proteinExistence type="predicted"/>
<reference evidence="1" key="1">
    <citation type="submission" date="2023-10" db="EMBL/GenBank/DDBJ databases">
        <title>Chromosome-level genome of the transformable northern wattle, Acacia crassicarpa.</title>
        <authorList>
            <person name="Massaro I."/>
            <person name="Sinha N.R."/>
            <person name="Poethig S."/>
            <person name="Leichty A.R."/>
        </authorList>
    </citation>
    <scope>NUCLEOTIDE SEQUENCE</scope>
    <source>
        <strain evidence="1">Acra3RX</strain>
        <tissue evidence="1">Leaf</tissue>
    </source>
</reference>
<dbReference type="PANTHER" id="PTHR31170:SF20">
    <property type="entry name" value="DUF247 DOMAIN PROTEIN"/>
    <property type="match status" value="1"/>
</dbReference>
<gene>
    <name evidence="1" type="ORF">QN277_010554</name>
</gene>
<dbReference type="Pfam" id="PF03140">
    <property type="entry name" value="DUF247"/>
    <property type="match status" value="1"/>
</dbReference>
<evidence type="ECO:0000313" key="1">
    <source>
        <dbReference type="EMBL" id="KAK4253224.1"/>
    </source>
</evidence>